<protein>
    <recommendedName>
        <fullName evidence="3">C2H2-type domain-containing protein</fullName>
    </recommendedName>
</protein>
<feature type="domain" description="C2H2-type" evidence="3">
    <location>
        <begin position="352"/>
        <end position="380"/>
    </location>
</feature>
<dbReference type="RefSeq" id="XP_014557772.1">
    <property type="nucleotide sequence ID" value="XM_014702286.1"/>
</dbReference>
<dbReference type="AlphaFoldDB" id="W7EQ52"/>
<keyword evidence="1" id="KW-0863">Zinc-finger</keyword>
<reference evidence="4 5" key="1">
    <citation type="journal article" date="2013" name="PLoS Genet.">
        <title>Comparative genome structure, secondary metabolite, and effector coding capacity across Cochliobolus pathogens.</title>
        <authorList>
            <person name="Condon B.J."/>
            <person name="Leng Y."/>
            <person name="Wu D."/>
            <person name="Bushley K.E."/>
            <person name="Ohm R.A."/>
            <person name="Otillar R."/>
            <person name="Martin J."/>
            <person name="Schackwitz W."/>
            <person name="Grimwood J."/>
            <person name="MohdZainudin N."/>
            <person name="Xue C."/>
            <person name="Wang R."/>
            <person name="Manning V.A."/>
            <person name="Dhillon B."/>
            <person name="Tu Z.J."/>
            <person name="Steffenson B.J."/>
            <person name="Salamov A."/>
            <person name="Sun H."/>
            <person name="Lowry S."/>
            <person name="LaButti K."/>
            <person name="Han J."/>
            <person name="Copeland A."/>
            <person name="Lindquist E."/>
            <person name="Barry K."/>
            <person name="Schmutz J."/>
            <person name="Baker S.E."/>
            <person name="Ciuffetti L.M."/>
            <person name="Grigoriev I.V."/>
            <person name="Zhong S."/>
            <person name="Turgeon B.G."/>
        </authorList>
    </citation>
    <scope>NUCLEOTIDE SEQUENCE [LARGE SCALE GENOMIC DNA]</scope>
    <source>
        <strain evidence="4 5">FI3</strain>
    </source>
</reference>
<sequence>MHRQQLSGGSNSPPRMYSQAQNRTSRPYTNLVAGYQNQASGSNLQRSYGLTPSPQRQPGQQVPGTQSQGTGHLPATSGLTYAEVVRNHTPVASQYSSARPSKTSSTLAENLQPCSPPRRGPGTAPRRDYTKDMTDDIMLDPDSLSDEGLLLMYTNEGDSEGAREPSPYNSMVPGMSVLPTLQGPVLEKLTKDDGPWSTFHLQAMPQTGPGAFQVNRMGEATHLAAPGMYNPSDSQRSGQYIDYRIAHDQPIEPRSGYGQARGRPTQIMDHRRIPRQVHPNHHVSGGTNLRQTNINPPAWSGDGRSHPSASTTSIPPEHRHCPHCGVQFKGNKDGKGNLARHIRHKHTDCPQICCDYCGQLFKRTDARLKHHRKKHPGFPTPSLSSQRSRQSSMQFQAGTPYDLYSNGSQGLNSFEASQDNTANMGQPYQHPNDLLGLADQY</sequence>
<feature type="compositionally biased region" description="Low complexity" evidence="2">
    <location>
        <begin position="382"/>
        <end position="392"/>
    </location>
</feature>
<dbReference type="EMBL" id="KI968723">
    <property type="protein sequence ID" value="EUN28190.1"/>
    <property type="molecule type" value="Genomic_DNA"/>
</dbReference>
<feature type="compositionally biased region" description="Polar residues" evidence="2">
    <location>
        <begin position="35"/>
        <end position="70"/>
    </location>
</feature>
<evidence type="ECO:0000259" key="3">
    <source>
        <dbReference type="PROSITE" id="PS50157"/>
    </source>
</evidence>
<keyword evidence="1" id="KW-0479">Metal-binding</keyword>
<dbReference type="InterPro" id="IPR013087">
    <property type="entry name" value="Znf_C2H2_type"/>
</dbReference>
<feature type="compositionally biased region" description="Basic and acidic residues" evidence="2">
    <location>
        <begin position="125"/>
        <end position="134"/>
    </location>
</feature>
<keyword evidence="1" id="KW-0862">Zinc</keyword>
<dbReference type="PROSITE" id="PS00028">
    <property type="entry name" value="ZINC_FINGER_C2H2_1"/>
    <property type="match status" value="1"/>
</dbReference>
<organism evidence="4 5">
    <name type="scientific">Bipolaris victoriae (strain FI3)</name>
    <name type="common">Victoria blight of oats agent</name>
    <name type="synonym">Cochliobolus victoriae</name>
    <dbReference type="NCBI Taxonomy" id="930091"/>
    <lineage>
        <taxon>Eukaryota</taxon>
        <taxon>Fungi</taxon>
        <taxon>Dikarya</taxon>
        <taxon>Ascomycota</taxon>
        <taxon>Pezizomycotina</taxon>
        <taxon>Dothideomycetes</taxon>
        <taxon>Pleosporomycetidae</taxon>
        <taxon>Pleosporales</taxon>
        <taxon>Pleosporineae</taxon>
        <taxon>Pleosporaceae</taxon>
        <taxon>Bipolaris</taxon>
    </lineage>
</organism>
<feature type="region of interest" description="Disordered" evidence="2">
    <location>
        <begin position="90"/>
        <end position="143"/>
    </location>
</feature>
<dbReference type="PROSITE" id="PS50157">
    <property type="entry name" value="ZINC_FINGER_C2H2_2"/>
    <property type="match status" value="1"/>
</dbReference>
<evidence type="ECO:0000256" key="1">
    <source>
        <dbReference type="PROSITE-ProRule" id="PRU00042"/>
    </source>
</evidence>
<feature type="compositionally biased region" description="Polar residues" evidence="2">
    <location>
        <begin position="90"/>
        <end position="113"/>
    </location>
</feature>
<dbReference type="Gene3D" id="3.30.160.60">
    <property type="entry name" value="Classic Zinc Finger"/>
    <property type="match status" value="1"/>
</dbReference>
<accession>W7EQ52</accession>
<feature type="compositionally biased region" description="Polar residues" evidence="2">
    <location>
        <begin position="285"/>
        <end position="295"/>
    </location>
</feature>
<name>W7EQ52_BIPV3</name>
<feature type="region of interest" description="Disordered" evidence="2">
    <location>
        <begin position="277"/>
        <end position="318"/>
    </location>
</feature>
<feature type="compositionally biased region" description="Polar residues" evidence="2">
    <location>
        <begin position="1"/>
        <end position="28"/>
    </location>
</feature>
<dbReference type="Proteomes" id="UP000054337">
    <property type="component" value="Unassembled WGS sequence"/>
</dbReference>
<evidence type="ECO:0000313" key="5">
    <source>
        <dbReference type="Proteomes" id="UP000054337"/>
    </source>
</evidence>
<dbReference type="GeneID" id="26260213"/>
<evidence type="ECO:0000256" key="2">
    <source>
        <dbReference type="SAM" id="MobiDB-lite"/>
    </source>
</evidence>
<feature type="region of interest" description="Disordered" evidence="2">
    <location>
        <begin position="369"/>
        <end position="441"/>
    </location>
</feature>
<feature type="compositionally biased region" description="Polar residues" evidence="2">
    <location>
        <begin position="405"/>
        <end position="426"/>
    </location>
</feature>
<gene>
    <name evidence="4" type="ORF">COCVIDRAFT_96402</name>
</gene>
<keyword evidence="5" id="KW-1185">Reference proteome</keyword>
<dbReference type="GO" id="GO:0008270">
    <property type="term" value="F:zinc ion binding"/>
    <property type="evidence" value="ECO:0007669"/>
    <property type="project" value="UniProtKB-KW"/>
</dbReference>
<dbReference type="HOGENOM" id="CLU_613916_0_0_1"/>
<dbReference type="OrthoDB" id="3691065at2759"/>
<feature type="region of interest" description="Disordered" evidence="2">
    <location>
        <begin position="1"/>
        <end position="75"/>
    </location>
</feature>
<proteinExistence type="predicted"/>
<evidence type="ECO:0000313" key="4">
    <source>
        <dbReference type="EMBL" id="EUN28190.1"/>
    </source>
</evidence>